<accession>A0A926XZR2</accession>
<keyword evidence="4" id="KW-1185">Reference proteome</keyword>
<comment type="caution">
    <text evidence="3">The sequence shown here is derived from an EMBL/GenBank/DDBJ whole genome shotgun (WGS) entry which is preliminary data.</text>
</comment>
<evidence type="ECO:0000259" key="2">
    <source>
        <dbReference type="Pfam" id="PF03724"/>
    </source>
</evidence>
<dbReference type="PANTHER" id="PTHR35535">
    <property type="entry name" value="HEAT SHOCK PROTEIN HSLJ"/>
    <property type="match status" value="1"/>
</dbReference>
<dbReference type="EMBL" id="JACWZY010000001">
    <property type="protein sequence ID" value="MBD2699275.1"/>
    <property type="molecule type" value="Genomic_DNA"/>
</dbReference>
<protein>
    <submittedName>
        <fullName evidence="3">META domain-containing protein</fullName>
    </submittedName>
</protein>
<sequence length="256" mass="28027">MRTILFGLLLLTAACRRPSTRFASMLTPAPPPADYSQYLKSGDELVAFGNDPAWTLTVNPSKGTLRFKAPGKDSLEITAPERQNDSDGVLRYNIPVDAGHMNVLFRPDSCVDKKTGYRLDYRVEIDLRGKNYVGCGVSLRQLTTLQDIWVLTEFQGKPVSAGGPRNELPRLEISLTEGRVTGTTGCNQLSGEITADTHQILFGPLITTKMACMGTAGEFEKTFLNALATPLTYQIGQGKLMMLRSGTSIMAFKKVD</sequence>
<keyword evidence="1" id="KW-0732">Signal</keyword>
<dbReference type="RefSeq" id="WP_190885131.1">
    <property type="nucleotide sequence ID" value="NZ_JACWZY010000001.1"/>
</dbReference>
<dbReference type="InterPro" id="IPR038670">
    <property type="entry name" value="HslJ-like_sf"/>
</dbReference>
<organism evidence="3 4">
    <name type="scientific">Spirosoma profusum</name>
    <dbReference type="NCBI Taxonomy" id="2771354"/>
    <lineage>
        <taxon>Bacteria</taxon>
        <taxon>Pseudomonadati</taxon>
        <taxon>Bacteroidota</taxon>
        <taxon>Cytophagia</taxon>
        <taxon>Cytophagales</taxon>
        <taxon>Cytophagaceae</taxon>
        <taxon>Spirosoma</taxon>
    </lineage>
</organism>
<feature type="chain" id="PRO_5037365829" evidence="1">
    <location>
        <begin position="24"/>
        <end position="256"/>
    </location>
</feature>
<reference evidence="3" key="1">
    <citation type="submission" date="2020-09" db="EMBL/GenBank/DDBJ databases">
        <authorList>
            <person name="Kim M.K."/>
        </authorList>
    </citation>
    <scope>NUCLEOTIDE SEQUENCE</scope>
    <source>
        <strain evidence="3">BT702</strain>
    </source>
</reference>
<evidence type="ECO:0000313" key="3">
    <source>
        <dbReference type="EMBL" id="MBD2699275.1"/>
    </source>
</evidence>
<feature type="domain" description="DUF306" evidence="2">
    <location>
        <begin position="146"/>
        <end position="253"/>
    </location>
</feature>
<dbReference type="Gene3D" id="2.40.128.270">
    <property type="match status" value="1"/>
</dbReference>
<dbReference type="AlphaFoldDB" id="A0A926XZR2"/>
<dbReference type="InterPro" id="IPR053147">
    <property type="entry name" value="Hsp_HslJ-like"/>
</dbReference>
<dbReference type="Proteomes" id="UP000598820">
    <property type="component" value="Unassembled WGS sequence"/>
</dbReference>
<dbReference type="PROSITE" id="PS51257">
    <property type="entry name" value="PROKAR_LIPOPROTEIN"/>
    <property type="match status" value="1"/>
</dbReference>
<feature type="signal peptide" evidence="1">
    <location>
        <begin position="1"/>
        <end position="23"/>
    </location>
</feature>
<dbReference type="InterPro" id="IPR005184">
    <property type="entry name" value="DUF306_Meta_HslJ"/>
</dbReference>
<dbReference type="Pfam" id="PF03724">
    <property type="entry name" value="META"/>
    <property type="match status" value="1"/>
</dbReference>
<gene>
    <name evidence="3" type="ORF">IC229_01415</name>
</gene>
<dbReference type="PANTHER" id="PTHR35535:SF2">
    <property type="entry name" value="DUF306 DOMAIN-CONTAINING PROTEIN"/>
    <property type="match status" value="1"/>
</dbReference>
<evidence type="ECO:0000256" key="1">
    <source>
        <dbReference type="SAM" id="SignalP"/>
    </source>
</evidence>
<name>A0A926XZR2_9BACT</name>
<evidence type="ECO:0000313" key="4">
    <source>
        <dbReference type="Proteomes" id="UP000598820"/>
    </source>
</evidence>
<proteinExistence type="predicted"/>